<dbReference type="InterPro" id="IPR053849">
    <property type="entry name" value="DUF5817_C"/>
</dbReference>
<evidence type="ECO:0000259" key="1">
    <source>
        <dbReference type="Pfam" id="PF22798"/>
    </source>
</evidence>
<feature type="domain" description="DUF5817" evidence="1">
    <location>
        <begin position="10"/>
        <end position="63"/>
    </location>
</feature>
<accession>A0ABD5SQB9</accession>
<dbReference type="InterPro" id="IPR036388">
    <property type="entry name" value="WH-like_DNA-bd_sf"/>
</dbReference>
<protein>
    <submittedName>
        <fullName evidence="2">DUF5817 family protein</fullName>
    </submittedName>
</protein>
<dbReference type="EMBL" id="JBHSWV010000168">
    <property type="protein sequence ID" value="MFC6765633.1"/>
    <property type="molecule type" value="Genomic_DNA"/>
</dbReference>
<dbReference type="Gene3D" id="1.10.10.10">
    <property type="entry name" value="Winged helix-like DNA-binding domain superfamily/Winged helix DNA-binding domain"/>
    <property type="match status" value="1"/>
</dbReference>
<gene>
    <name evidence="2" type="ORF">ACFQE6_11735</name>
</gene>
<sequence>GSTRSGSKQEIVTGALEELDRPTEDEVVAYAGERGVSAEYVREALEKLARRGVVSESRGQYRLV</sequence>
<organism evidence="2 3">
    <name type="scientific">Natrinema soli</name>
    <dbReference type="NCBI Taxonomy" id="1930624"/>
    <lineage>
        <taxon>Archaea</taxon>
        <taxon>Methanobacteriati</taxon>
        <taxon>Methanobacteriota</taxon>
        <taxon>Stenosarchaea group</taxon>
        <taxon>Halobacteria</taxon>
        <taxon>Halobacteriales</taxon>
        <taxon>Natrialbaceae</taxon>
        <taxon>Natrinema</taxon>
    </lineage>
</organism>
<evidence type="ECO:0000313" key="3">
    <source>
        <dbReference type="Proteomes" id="UP001596383"/>
    </source>
</evidence>
<keyword evidence="3" id="KW-1185">Reference proteome</keyword>
<reference evidence="2 3" key="1">
    <citation type="journal article" date="2019" name="Int. J. Syst. Evol. Microbiol.">
        <title>The Global Catalogue of Microorganisms (GCM) 10K type strain sequencing project: providing services to taxonomists for standard genome sequencing and annotation.</title>
        <authorList>
            <consortium name="The Broad Institute Genomics Platform"/>
            <consortium name="The Broad Institute Genome Sequencing Center for Infectious Disease"/>
            <person name="Wu L."/>
            <person name="Ma J."/>
        </authorList>
    </citation>
    <scope>NUCLEOTIDE SEQUENCE [LARGE SCALE GENOMIC DNA]</scope>
    <source>
        <strain evidence="2 3">LMG 29247</strain>
    </source>
</reference>
<dbReference type="AlphaFoldDB" id="A0ABD5SQB9"/>
<dbReference type="Proteomes" id="UP001596383">
    <property type="component" value="Unassembled WGS sequence"/>
</dbReference>
<name>A0ABD5SQB9_9EURY</name>
<evidence type="ECO:0000313" key="2">
    <source>
        <dbReference type="EMBL" id="MFC6765633.1"/>
    </source>
</evidence>
<feature type="non-terminal residue" evidence="2">
    <location>
        <position position="1"/>
    </location>
</feature>
<proteinExistence type="predicted"/>
<dbReference type="Pfam" id="PF22798">
    <property type="entry name" value="DUF5817_CT"/>
    <property type="match status" value="1"/>
</dbReference>
<comment type="caution">
    <text evidence="2">The sequence shown here is derived from an EMBL/GenBank/DDBJ whole genome shotgun (WGS) entry which is preliminary data.</text>
</comment>
<dbReference type="RefSeq" id="WP_273738654.1">
    <property type="nucleotide sequence ID" value="NZ_JAQIVI010000168.1"/>
</dbReference>